<accession>A0A383DV13</accession>
<gene>
    <name evidence="1" type="ORF">METZ01_LOCUS500957</name>
</gene>
<proteinExistence type="predicted"/>
<reference evidence="1" key="1">
    <citation type="submission" date="2018-05" db="EMBL/GenBank/DDBJ databases">
        <authorList>
            <person name="Lanie J.A."/>
            <person name="Ng W.-L."/>
            <person name="Kazmierczak K.M."/>
            <person name="Andrzejewski T.M."/>
            <person name="Davidsen T.M."/>
            <person name="Wayne K.J."/>
            <person name="Tettelin H."/>
            <person name="Glass J.I."/>
            <person name="Rusch D."/>
            <person name="Podicherti R."/>
            <person name="Tsui H.-C.T."/>
            <person name="Winkler M.E."/>
        </authorList>
    </citation>
    <scope>NUCLEOTIDE SEQUENCE</scope>
</reference>
<feature type="non-terminal residue" evidence="1">
    <location>
        <position position="104"/>
    </location>
</feature>
<sequence>MERKYLPTYSELADRFSICLLKSIFIPKNKKAYDKEIEDIKHDLDLISSKKKLKLNSDIIKSLFMIMLSNRYIWENESKCRNGEEQDLSALKLTHSINGVRNVA</sequence>
<dbReference type="AlphaFoldDB" id="A0A383DV13"/>
<dbReference type="EMBL" id="UINC01220265">
    <property type="protein sequence ID" value="SVE48103.1"/>
    <property type="molecule type" value="Genomic_DNA"/>
</dbReference>
<name>A0A383DV13_9ZZZZ</name>
<organism evidence="1">
    <name type="scientific">marine metagenome</name>
    <dbReference type="NCBI Taxonomy" id="408172"/>
    <lineage>
        <taxon>unclassified sequences</taxon>
        <taxon>metagenomes</taxon>
        <taxon>ecological metagenomes</taxon>
    </lineage>
</organism>
<protein>
    <submittedName>
        <fullName evidence="1">Uncharacterized protein</fullName>
    </submittedName>
</protein>
<evidence type="ECO:0000313" key="1">
    <source>
        <dbReference type="EMBL" id="SVE48103.1"/>
    </source>
</evidence>